<dbReference type="EMBL" id="LGLK01000057">
    <property type="protein sequence ID" value="KPC17429.1"/>
    <property type="molecule type" value="Genomic_DNA"/>
</dbReference>
<protein>
    <submittedName>
        <fullName evidence="1">Uncharacterized protein</fullName>
    </submittedName>
</protein>
<keyword evidence="2" id="KW-1185">Reference proteome</keyword>
<organism evidence="1 2">
    <name type="scientific">Pseudomonas amygdali pv. lachrymans</name>
    <name type="common">Pseudomonas syringae pv. lachrymans</name>
    <dbReference type="NCBI Taxonomy" id="53707"/>
    <lineage>
        <taxon>Bacteria</taxon>
        <taxon>Pseudomonadati</taxon>
        <taxon>Pseudomonadota</taxon>
        <taxon>Gammaproteobacteria</taxon>
        <taxon>Pseudomonadales</taxon>
        <taxon>Pseudomonadaceae</taxon>
        <taxon>Pseudomonas</taxon>
        <taxon>Pseudomonas amygdali</taxon>
    </lineage>
</organism>
<name>A0ABR5KSR1_PSEAV</name>
<reference evidence="1 2" key="1">
    <citation type="submission" date="2015-07" db="EMBL/GenBank/DDBJ databases">
        <authorList>
            <person name="O'Brien H.E."/>
            <person name="Thakur S."/>
            <person name="Gong Y."/>
            <person name="Wang P.W."/>
            <person name="Guttman D.S."/>
        </authorList>
    </citation>
    <scope>NUCLEOTIDE SEQUENCE [LARGE SCALE GENOMIC DNA]</scope>
    <source>
        <strain evidence="1 2">107</strain>
    </source>
</reference>
<accession>A0ABR5KSR1</accession>
<comment type="caution">
    <text evidence="1">The sequence shown here is derived from an EMBL/GenBank/DDBJ whole genome shotgun (WGS) entry which is preliminary data.</text>
</comment>
<dbReference type="Proteomes" id="UP000037943">
    <property type="component" value="Unassembled WGS sequence"/>
</dbReference>
<gene>
    <name evidence="1" type="ORF">AC499_0631</name>
</gene>
<reference evidence="1 2" key="2">
    <citation type="submission" date="2015-10" db="EMBL/GenBank/DDBJ databases">
        <title>Comparative genomics and high-throughput reverse genetic screens identify a new phytobacterial MAMP and an Arabidopsis receptor required for immune elicitation.</title>
        <authorList>
            <person name="Mott G.A."/>
            <person name="Thakur S."/>
            <person name="Wang P.W."/>
            <person name="Desveaux D."/>
            <person name="Guttman D.S."/>
        </authorList>
    </citation>
    <scope>NUCLEOTIDE SEQUENCE [LARGE SCALE GENOMIC DNA]</scope>
    <source>
        <strain evidence="1 2">107</strain>
    </source>
</reference>
<proteinExistence type="predicted"/>
<evidence type="ECO:0000313" key="2">
    <source>
        <dbReference type="Proteomes" id="UP000037943"/>
    </source>
</evidence>
<evidence type="ECO:0000313" key="1">
    <source>
        <dbReference type="EMBL" id="KPC17429.1"/>
    </source>
</evidence>
<sequence>MSGITPKPASTIIDGRSDVFAILLSEKGMKDVECFGANFDIHGSNPGLEV</sequence>